<dbReference type="PATRIC" id="fig|1429439.4.peg.722"/>
<dbReference type="Gene3D" id="3.40.50.20">
    <property type="match status" value="1"/>
</dbReference>
<accession>W4MEJ0</accession>
<evidence type="ECO:0000259" key="2">
    <source>
        <dbReference type="PROSITE" id="PS50975"/>
    </source>
</evidence>
<dbReference type="AlphaFoldDB" id="W4MEJ0"/>
<keyword evidence="4" id="KW-1185">Reference proteome</keyword>
<dbReference type="Gene3D" id="3.30.470.20">
    <property type="entry name" value="ATP-grasp fold, B domain"/>
    <property type="match status" value="1"/>
</dbReference>
<dbReference type="GO" id="GO:0005524">
    <property type="term" value="F:ATP binding"/>
    <property type="evidence" value="ECO:0007669"/>
    <property type="project" value="UniProtKB-UniRule"/>
</dbReference>
<dbReference type="Pfam" id="PF15632">
    <property type="entry name" value="ATPgrasp_Ter"/>
    <property type="match status" value="1"/>
</dbReference>
<proteinExistence type="predicted"/>
<protein>
    <recommendedName>
        <fullName evidence="2">ATP-grasp domain-containing protein</fullName>
    </recommendedName>
</protein>
<keyword evidence="1" id="KW-0547">Nucleotide-binding</keyword>
<evidence type="ECO:0000256" key="1">
    <source>
        <dbReference type="PROSITE-ProRule" id="PRU00409"/>
    </source>
</evidence>
<evidence type="ECO:0000313" key="4">
    <source>
        <dbReference type="Proteomes" id="UP000019140"/>
    </source>
</evidence>
<gene>
    <name evidence="3" type="ORF">ETSY2_04265</name>
</gene>
<comment type="caution">
    <text evidence="3">The sequence shown here is derived from an EMBL/GenBank/DDBJ whole genome shotgun (WGS) entry which is preliminary data.</text>
</comment>
<name>W4MEJ0_9BACT</name>
<dbReference type="EMBL" id="AZHX01000171">
    <property type="protein sequence ID" value="ETX08633.1"/>
    <property type="molecule type" value="Genomic_DNA"/>
</dbReference>
<reference evidence="3 4" key="1">
    <citation type="journal article" date="2014" name="Nature">
        <title>An environmental bacterial taxon with a large and distinct metabolic repertoire.</title>
        <authorList>
            <person name="Wilson M.C."/>
            <person name="Mori T."/>
            <person name="Ruckert C."/>
            <person name="Uria A.R."/>
            <person name="Helf M.J."/>
            <person name="Takada K."/>
            <person name="Gernert C."/>
            <person name="Steffens U.A."/>
            <person name="Heycke N."/>
            <person name="Schmitt S."/>
            <person name="Rinke C."/>
            <person name="Helfrich E.J."/>
            <person name="Brachmann A.O."/>
            <person name="Gurgui C."/>
            <person name="Wakimoto T."/>
            <person name="Kracht M."/>
            <person name="Crusemann M."/>
            <person name="Hentschel U."/>
            <person name="Abe I."/>
            <person name="Matsunaga S."/>
            <person name="Kalinowski J."/>
            <person name="Takeyama H."/>
            <person name="Piel J."/>
        </authorList>
    </citation>
    <scope>NUCLEOTIDE SEQUENCE [LARGE SCALE GENOMIC DNA]</scope>
    <source>
        <strain evidence="4">TSY2</strain>
    </source>
</reference>
<dbReference type="InterPro" id="IPR011761">
    <property type="entry name" value="ATP-grasp"/>
</dbReference>
<organism evidence="3 4">
    <name type="scientific">Candidatus Entotheonella gemina</name>
    <dbReference type="NCBI Taxonomy" id="1429439"/>
    <lineage>
        <taxon>Bacteria</taxon>
        <taxon>Pseudomonadati</taxon>
        <taxon>Nitrospinota/Tectimicrobiota group</taxon>
        <taxon>Candidatus Tectimicrobiota</taxon>
        <taxon>Candidatus Entotheonellia</taxon>
        <taxon>Candidatus Entotheonellales</taxon>
        <taxon>Candidatus Entotheonellaceae</taxon>
        <taxon>Candidatus Entotheonella</taxon>
    </lineage>
</organism>
<dbReference type="PROSITE" id="PS50975">
    <property type="entry name" value="ATP_GRASP"/>
    <property type="match status" value="1"/>
</dbReference>
<sequence length="391" mass="44286">MTGTAQHVLVLDAKQRSALAVTRSLGQIPGLKISTADSSLTSLAGSSKFSYQYFVHPAPQDEPQAFLDWMQQTIKTEQIDVLFPVTDLTSQMLLMHQDILGACLLPFASYDTLIALADKVKLTELAQTLDIRVPTSRMYKNKAEVDINDISHYPVVVKPCLSQIRTGSKWIETLVVVAHSQEELRTILERHTYLRHYAFMIQEYISGHGAGIFAIYDHGEPVAYFAHRRIRELPPEGGMSVLSESVGIAPELKRVAERLLVSATWHGVAMVEFRVDERGTPYLLEVNTRFWGSLQLAIDAGIDFPKLLWQITTGQPVTSVENYRIGQRLRWFLGDLDSLILTFKSRNDSVGQKIKHLITFVMPRFAGQRHEVNRFGDFRPAWTELKQYVSR</sequence>
<keyword evidence="1" id="KW-0067">ATP-binding</keyword>
<dbReference type="HOGENOM" id="CLU_034084_2_0_7"/>
<dbReference type="SUPFAM" id="SSF56059">
    <property type="entry name" value="Glutathione synthetase ATP-binding domain-like"/>
    <property type="match status" value="1"/>
</dbReference>
<dbReference type="GO" id="GO:0046872">
    <property type="term" value="F:metal ion binding"/>
    <property type="evidence" value="ECO:0007669"/>
    <property type="project" value="InterPro"/>
</dbReference>
<feature type="domain" description="ATP-grasp" evidence="2">
    <location>
        <begin position="123"/>
        <end position="313"/>
    </location>
</feature>
<evidence type="ECO:0000313" key="3">
    <source>
        <dbReference type="EMBL" id="ETX08633.1"/>
    </source>
</evidence>
<dbReference type="Proteomes" id="UP000019140">
    <property type="component" value="Unassembled WGS sequence"/>
</dbReference>